<feature type="compositionally biased region" description="Basic residues" evidence="1">
    <location>
        <begin position="309"/>
        <end position="321"/>
    </location>
</feature>
<accession>A0A8D8KLD5</accession>
<feature type="compositionally biased region" description="Low complexity" evidence="1">
    <location>
        <begin position="158"/>
        <end position="168"/>
    </location>
</feature>
<name>A0A8D8KLD5_CULPI</name>
<dbReference type="EMBL" id="HBUE01217387">
    <property type="protein sequence ID" value="CAG6537731.1"/>
    <property type="molecule type" value="Transcribed_RNA"/>
</dbReference>
<evidence type="ECO:0000313" key="2">
    <source>
        <dbReference type="EMBL" id="CAG6589742.1"/>
    </source>
</evidence>
<proteinExistence type="predicted"/>
<sequence length="321" mass="36421">MPSLRFRSSARSRSRSLSSSRIPSVWPMRSLANALLCLASSATWSTTSTACVNRLRRRLRARETSSASSARPTPKPSCGVPSTSRRVLPALRSSRKPRGSCRPALPRLRRPLSRSTRSALLWRRPSSACPPKSRICSSRSTVPPRSPTLPRRSRRPSTRSSESGSSRSTIWLPSWTLPRRNAATTRPSCSVSRVPTKRARSSLRLSAVRTRTWLMRSRICWTRSVRVAATSTRLRSLASAWRLRRTSCRPPLRKPRLLWNRRRTRFCALSLSCLRCARKLTAASRRRKRNSRTPARTTSVPWTPCRPLLKPKPRVRLRPCA</sequence>
<evidence type="ECO:0000256" key="1">
    <source>
        <dbReference type="SAM" id="MobiDB-lite"/>
    </source>
</evidence>
<dbReference type="EMBL" id="HBUE01323945">
    <property type="protein sequence ID" value="CAG6589742.1"/>
    <property type="molecule type" value="Transcribed_RNA"/>
</dbReference>
<dbReference type="AlphaFoldDB" id="A0A8D8KLD5"/>
<protein>
    <submittedName>
        <fullName evidence="2">(northern house mosquito) hypothetical protein</fullName>
    </submittedName>
</protein>
<feature type="compositionally biased region" description="Polar residues" evidence="1">
    <location>
        <begin position="292"/>
        <end position="301"/>
    </location>
</feature>
<organism evidence="2">
    <name type="scientific">Culex pipiens</name>
    <name type="common">House mosquito</name>
    <dbReference type="NCBI Taxonomy" id="7175"/>
    <lineage>
        <taxon>Eukaryota</taxon>
        <taxon>Metazoa</taxon>
        <taxon>Ecdysozoa</taxon>
        <taxon>Arthropoda</taxon>
        <taxon>Hexapoda</taxon>
        <taxon>Insecta</taxon>
        <taxon>Pterygota</taxon>
        <taxon>Neoptera</taxon>
        <taxon>Endopterygota</taxon>
        <taxon>Diptera</taxon>
        <taxon>Nematocera</taxon>
        <taxon>Culicoidea</taxon>
        <taxon>Culicidae</taxon>
        <taxon>Culicinae</taxon>
        <taxon>Culicini</taxon>
        <taxon>Culex</taxon>
        <taxon>Culex</taxon>
    </lineage>
</organism>
<reference evidence="2" key="1">
    <citation type="submission" date="2021-05" db="EMBL/GenBank/DDBJ databases">
        <authorList>
            <person name="Alioto T."/>
            <person name="Alioto T."/>
            <person name="Gomez Garrido J."/>
        </authorList>
    </citation>
    <scope>NUCLEOTIDE SEQUENCE</scope>
</reference>
<feature type="region of interest" description="Disordered" evidence="1">
    <location>
        <begin position="62"/>
        <end position="109"/>
    </location>
</feature>
<feature type="region of interest" description="Disordered" evidence="1">
    <location>
        <begin position="123"/>
        <end position="168"/>
    </location>
</feature>
<feature type="region of interest" description="Disordered" evidence="1">
    <location>
        <begin position="284"/>
        <end position="321"/>
    </location>
</feature>